<feature type="domain" description="PPIase FKBP-type" evidence="8">
    <location>
        <begin position="33"/>
        <end position="129"/>
    </location>
</feature>
<dbReference type="InterPro" id="IPR046357">
    <property type="entry name" value="PPIase_dom_sf"/>
</dbReference>
<sequence length="328" mass="36188">MSDEAEADEAEQADDVADSEETTESEQSGLQAGDFVELDYTARTVEEDMIVDTTYPEVAEEEGLDEEDREFEPRTLVLGEGFLFEAVEDDIIGGDVGQSDTVGIPAAEAFGEFDEDDVRTVSVNKIPEDDQYPGAQVQIDGEQGRVETLVGGRARVDFNHPLAGEDIEYDYEVVGQVEDQLEQAQSLFDMYLGMDLEMWIQTDEVEEEELVQPDEEGDEDEEPEPETEVVEVEKETLYIEANPQLSMNQQWMMQKQQICQQVTDLLGLDRVIIQEIIDGSGMGMGMGGMMGGMGGAGEGDIEEALEDADVDADEIMEEIEGAAEDANE</sequence>
<evidence type="ECO:0000313" key="9">
    <source>
        <dbReference type="EMBL" id="SEP11931.1"/>
    </source>
</evidence>
<gene>
    <name evidence="9" type="ORF">SAMN05216388_10355</name>
</gene>
<dbReference type="PANTHER" id="PTHR47861:SF2">
    <property type="entry name" value="LONG-TYPE PEPTIDYL-PROLYL CIS-TRANS ISOMERASE"/>
    <property type="match status" value="1"/>
</dbReference>
<dbReference type="Gene3D" id="2.40.10.330">
    <property type="match status" value="1"/>
</dbReference>
<evidence type="ECO:0000256" key="6">
    <source>
        <dbReference type="PROSITE-ProRule" id="PRU00277"/>
    </source>
</evidence>
<evidence type="ECO:0000256" key="7">
    <source>
        <dbReference type="SAM" id="MobiDB-lite"/>
    </source>
</evidence>
<feature type="compositionally biased region" description="Acidic residues" evidence="7">
    <location>
        <begin position="1"/>
        <end position="24"/>
    </location>
</feature>
<feature type="compositionally biased region" description="Acidic residues" evidence="7">
    <location>
        <begin position="58"/>
        <end position="70"/>
    </location>
</feature>
<feature type="region of interest" description="Disordered" evidence="7">
    <location>
        <begin position="1"/>
        <end position="70"/>
    </location>
</feature>
<dbReference type="GO" id="GO:0003755">
    <property type="term" value="F:peptidyl-prolyl cis-trans isomerase activity"/>
    <property type="evidence" value="ECO:0007669"/>
    <property type="project" value="UniProtKB-KW"/>
</dbReference>
<dbReference type="Gene3D" id="3.10.50.40">
    <property type="match status" value="1"/>
</dbReference>
<dbReference type="OrthoDB" id="8615at2157"/>
<keyword evidence="10" id="KW-1185">Reference proteome</keyword>
<dbReference type="PANTHER" id="PTHR47861">
    <property type="entry name" value="FKBP-TYPE PEPTIDYL-PROLYL CIS-TRANS ISOMERASE SLYD"/>
    <property type="match status" value="1"/>
</dbReference>
<accession>A0A1H8V9A4</accession>
<evidence type="ECO:0000256" key="3">
    <source>
        <dbReference type="ARBA" id="ARBA00013194"/>
    </source>
</evidence>
<keyword evidence="5 6" id="KW-0413">Isomerase</keyword>
<reference evidence="10" key="1">
    <citation type="submission" date="2016-10" db="EMBL/GenBank/DDBJ databases">
        <authorList>
            <person name="Varghese N."/>
            <person name="Submissions S."/>
        </authorList>
    </citation>
    <scope>NUCLEOTIDE SEQUENCE [LARGE SCALE GENOMIC DNA]</scope>
    <source>
        <strain evidence="10">IBRC-M 10043</strain>
    </source>
</reference>
<dbReference type="SUPFAM" id="SSF54534">
    <property type="entry name" value="FKBP-like"/>
    <property type="match status" value="1"/>
</dbReference>
<dbReference type="InterPro" id="IPR054016">
    <property type="entry name" value="FKBP26_IF"/>
</dbReference>
<dbReference type="EMBL" id="FOCX01000035">
    <property type="protein sequence ID" value="SEP11931.1"/>
    <property type="molecule type" value="Genomic_DNA"/>
</dbReference>
<proteinExistence type="inferred from homology"/>
<dbReference type="EC" id="5.2.1.8" evidence="3 6"/>
<dbReference type="PROSITE" id="PS50059">
    <property type="entry name" value="FKBP_PPIASE"/>
    <property type="match status" value="1"/>
</dbReference>
<dbReference type="AlphaFoldDB" id="A0A1H8V9A4"/>
<keyword evidence="4 6" id="KW-0697">Rotamase</keyword>
<evidence type="ECO:0000256" key="1">
    <source>
        <dbReference type="ARBA" id="ARBA00000971"/>
    </source>
</evidence>
<dbReference type="Proteomes" id="UP000198775">
    <property type="component" value="Unassembled WGS sequence"/>
</dbReference>
<dbReference type="InterPro" id="IPR048261">
    <property type="entry name" value="SlpA/SlyD-like_ins_sf"/>
</dbReference>
<evidence type="ECO:0000256" key="5">
    <source>
        <dbReference type="ARBA" id="ARBA00023235"/>
    </source>
</evidence>
<name>A0A1H8V9A4_9EURY</name>
<evidence type="ECO:0000256" key="2">
    <source>
        <dbReference type="ARBA" id="ARBA00006577"/>
    </source>
</evidence>
<protein>
    <recommendedName>
        <fullName evidence="3 6">peptidylprolyl isomerase</fullName>
        <ecNumber evidence="3 6">5.2.1.8</ecNumber>
    </recommendedName>
</protein>
<evidence type="ECO:0000259" key="8">
    <source>
        <dbReference type="PROSITE" id="PS50059"/>
    </source>
</evidence>
<comment type="catalytic activity">
    <reaction evidence="1 6">
        <text>[protein]-peptidylproline (omega=180) = [protein]-peptidylproline (omega=0)</text>
        <dbReference type="Rhea" id="RHEA:16237"/>
        <dbReference type="Rhea" id="RHEA-COMP:10747"/>
        <dbReference type="Rhea" id="RHEA-COMP:10748"/>
        <dbReference type="ChEBI" id="CHEBI:83833"/>
        <dbReference type="ChEBI" id="CHEBI:83834"/>
        <dbReference type="EC" id="5.2.1.8"/>
    </reaction>
</comment>
<dbReference type="Pfam" id="PF22199">
    <property type="entry name" value="FKBP26_IF"/>
    <property type="match status" value="1"/>
</dbReference>
<comment type="similarity">
    <text evidence="2">Belongs to the FKBP-type PPIase family.</text>
</comment>
<evidence type="ECO:0000256" key="4">
    <source>
        <dbReference type="ARBA" id="ARBA00023110"/>
    </source>
</evidence>
<dbReference type="InterPro" id="IPR001179">
    <property type="entry name" value="PPIase_FKBP_dom"/>
</dbReference>
<evidence type="ECO:0000313" key="10">
    <source>
        <dbReference type="Proteomes" id="UP000198775"/>
    </source>
</evidence>
<feature type="region of interest" description="Disordered" evidence="7">
    <location>
        <begin position="206"/>
        <end position="229"/>
    </location>
</feature>
<organism evidence="9 10">
    <name type="scientific">Halorientalis persicus</name>
    <dbReference type="NCBI Taxonomy" id="1367881"/>
    <lineage>
        <taxon>Archaea</taxon>
        <taxon>Methanobacteriati</taxon>
        <taxon>Methanobacteriota</taxon>
        <taxon>Stenosarchaea group</taxon>
        <taxon>Halobacteria</taxon>
        <taxon>Halobacteriales</taxon>
        <taxon>Haloarculaceae</taxon>
        <taxon>Halorientalis</taxon>
    </lineage>
</organism>
<dbReference type="RefSeq" id="WP_092663906.1">
    <property type="nucleotide sequence ID" value="NZ_FOCX01000035.1"/>
</dbReference>